<evidence type="ECO:0000256" key="1">
    <source>
        <dbReference type="SAM" id="MobiDB-lite"/>
    </source>
</evidence>
<dbReference type="AlphaFoldDB" id="A0A5M9K9D7"/>
<feature type="compositionally biased region" description="Polar residues" evidence="1">
    <location>
        <begin position="63"/>
        <end position="72"/>
    </location>
</feature>
<name>A0A5M9K9D7_MONFR</name>
<evidence type="ECO:0000313" key="2">
    <source>
        <dbReference type="EMBL" id="KAA8576866.1"/>
    </source>
</evidence>
<protein>
    <submittedName>
        <fullName evidence="2">Uncharacterized protein</fullName>
    </submittedName>
</protein>
<comment type="caution">
    <text evidence="2">The sequence shown here is derived from an EMBL/GenBank/DDBJ whole genome shotgun (WGS) entry which is preliminary data.</text>
</comment>
<evidence type="ECO:0000313" key="3">
    <source>
        <dbReference type="Proteomes" id="UP000322873"/>
    </source>
</evidence>
<reference evidence="2 3" key="1">
    <citation type="submission" date="2019-06" db="EMBL/GenBank/DDBJ databases">
        <title>Genome Sequence of the Brown Rot Fungal Pathogen Monilinia fructicola.</title>
        <authorList>
            <person name="De Miccolis Angelini R.M."/>
            <person name="Landi L."/>
            <person name="Abate D."/>
            <person name="Pollastro S."/>
            <person name="Romanazzi G."/>
            <person name="Faretra F."/>
        </authorList>
    </citation>
    <scope>NUCLEOTIDE SEQUENCE [LARGE SCALE GENOMIC DNA]</scope>
    <source>
        <strain evidence="2 3">Mfrc123</strain>
    </source>
</reference>
<feature type="region of interest" description="Disordered" evidence="1">
    <location>
        <begin position="31"/>
        <end position="142"/>
    </location>
</feature>
<feature type="compositionally biased region" description="Polar residues" evidence="1">
    <location>
        <begin position="99"/>
        <end position="112"/>
    </location>
</feature>
<keyword evidence="3" id="KW-1185">Reference proteome</keyword>
<gene>
    <name evidence="2" type="ORF">EYC84_006910</name>
</gene>
<dbReference type="Proteomes" id="UP000322873">
    <property type="component" value="Unassembled WGS sequence"/>
</dbReference>
<accession>A0A5M9K9D7</accession>
<dbReference type="EMBL" id="VICG01000001">
    <property type="protein sequence ID" value="KAA8576866.1"/>
    <property type="molecule type" value="Genomic_DNA"/>
</dbReference>
<sequence length="142" mass="15738">MGKGTWKLKATYTPHLALTLQPVFQITSCTTPPTLQPAPPNPRSHISPTEYSSTHKPHYAHDSYSSESTRTKTPPYHISLATAPRPTTKTKTRSDQPRHQIQTHPTFRSSLTLADAQTDPSTIRHQDSTIHPSIHPSIDAAD</sequence>
<feature type="compositionally biased region" description="Polar residues" evidence="1">
    <location>
        <begin position="44"/>
        <end position="54"/>
    </location>
</feature>
<organism evidence="2 3">
    <name type="scientific">Monilinia fructicola</name>
    <name type="common">Brown rot fungus</name>
    <name type="synonym">Ciboria fructicola</name>
    <dbReference type="NCBI Taxonomy" id="38448"/>
    <lineage>
        <taxon>Eukaryota</taxon>
        <taxon>Fungi</taxon>
        <taxon>Dikarya</taxon>
        <taxon>Ascomycota</taxon>
        <taxon>Pezizomycotina</taxon>
        <taxon>Leotiomycetes</taxon>
        <taxon>Helotiales</taxon>
        <taxon>Sclerotiniaceae</taxon>
        <taxon>Monilinia</taxon>
    </lineage>
</organism>
<proteinExistence type="predicted"/>